<dbReference type="PANTHER" id="PTHR43820:SF4">
    <property type="entry name" value="HIGH-AFFINITY BRANCHED-CHAIN AMINO ACID TRANSPORT ATP-BINDING PROTEIN LIVF"/>
    <property type="match status" value="1"/>
</dbReference>
<dbReference type="EMBL" id="CASHTH010002505">
    <property type="protein sequence ID" value="CAI8030918.1"/>
    <property type="molecule type" value="Genomic_DNA"/>
</dbReference>
<comment type="caution">
    <text evidence="7">The sequence shown here is derived from an EMBL/GenBank/DDBJ whole genome shotgun (WGS) entry which is preliminary data.</text>
</comment>
<reference evidence="7" key="1">
    <citation type="submission" date="2023-03" db="EMBL/GenBank/DDBJ databases">
        <authorList>
            <person name="Steffen K."/>
            <person name="Cardenas P."/>
        </authorList>
    </citation>
    <scope>NUCLEOTIDE SEQUENCE</scope>
</reference>
<feature type="domain" description="ABC transporter" evidence="6">
    <location>
        <begin position="24"/>
        <end position="256"/>
    </location>
</feature>
<organism evidence="7 8">
    <name type="scientific">Geodia barretti</name>
    <name type="common">Barrett's horny sponge</name>
    <dbReference type="NCBI Taxonomy" id="519541"/>
    <lineage>
        <taxon>Eukaryota</taxon>
        <taxon>Metazoa</taxon>
        <taxon>Porifera</taxon>
        <taxon>Demospongiae</taxon>
        <taxon>Heteroscleromorpha</taxon>
        <taxon>Tetractinellida</taxon>
        <taxon>Astrophorina</taxon>
        <taxon>Geodiidae</taxon>
        <taxon>Geodia</taxon>
    </lineage>
</organism>
<dbReference type="PANTHER" id="PTHR43820">
    <property type="entry name" value="HIGH-AFFINITY BRANCHED-CHAIN AMINO ACID TRANSPORT ATP-BINDING PROTEIN LIVF"/>
    <property type="match status" value="1"/>
</dbReference>
<evidence type="ECO:0000256" key="5">
    <source>
        <dbReference type="ARBA" id="ARBA00022970"/>
    </source>
</evidence>
<dbReference type="GO" id="GO:0016887">
    <property type="term" value="F:ATP hydrolysis activity"/>
    <property type="evidence" value="ECO:0007669"/>
    <property type="project" value="InterPro"/>
</dbReference>
<dbReference type="InterPro" id="IPR027417">
    <property type="entry name" value="P-loop_NTPase"/>
</dbReference>
<accession>A0AA35SKU2</accession>
<dbReference type="Pfam" id="PF00005">
    <property type="entry name" value="ABC_tran"/>
    <property type="match status" value="1"/>
</dbReference>
<dbReference type="GO" id="GO:0015658">
    <property type="term" value="F:branched-chain amino acid transmembrane transporter activity"/>
    <property type="evidence" value="ECO:0007669"/>
    <property type="project" value="TreeGrafter"/>
</dbReference>
<dbReference type="InterPro" id="IPR003439">
    <property type="entry name" value="ABC_transporter-like_ATP-bd"/>
</dbReference>
<name>A0AA35SKU2_GEOBA</name>
<proteinExistence type="inferred from homology"/>
<dbReference type="AlphaFoldDB" id="A0AA35SKU2"/>
<keyword evidence="3" id="KW-0547">Nucleotide-binding</keyword>
<dbReference type="Gene3D" id="3.40.50.300">
    <property type="entry name" value="P-loop containing nucleotide triphosphate hydrolases"/>
    <property type="match status" value="1"/>
</dbReference>
<dbReference type="InterPro" id="IPR017871">
    <property type="entry name" value="ABC_transporter-like_CS"/>
</dbReference>
<protein>
    <submittedName>
        <fullName evidence="7">High-affinity branched-chain amino acid transport ATP-binding protein LivF</fullName>
    </submittedName>
</protein>
<dbReference type="Proteomes" id="UP001174909">
    <property type="component" value="Unassembled WGS sequence"/>
</dbReference>
<keyword evidence="4 7" id="KW-0067">ATP-binding</keyword>
<dbReference type="PROSITE" id="PS00211">
    <property type="entry name" value="ABC_TRANSPORTER_1"/>
    <property type="match status" value="1"/>
</dbReference>
<evidence type="ECO:0000313" key="7">
    <source>
        <dbReference type="EMBL" id="CAI8030918.1"/>
    </source>
</evidence>
<evidence type="ECO:0000256" key="4">
    <source>
        <dbReference type="ARBA" id="ARBA00022840"/>
    </source>
</evidence>
<evidence type="ECO:0000259" key="6">
    <source>
        <dbReference type="PROSITE" id="PS50893"/>
    </source>
</evidence>
<evidence type="ECO:0000313" key="8">
    <source>
        <dbReference type="Proteomes" id="UP001174909"/>
    </source>
</evidence>
<dbReference type="InterPro" id="IPR052156">
    <property type="entry name" value="BCAA_Transport_ATP-bd_LivF"/>
</dbReference>
<keyword evidence="8" id="KW-1185">Reference proteome</keyword>
<dbReference type="GO" id="GO:0005524">
    <property type="term" value="F:ATP binding"/>
    <property type="evidence" value="ECO:0007669"/>
    <property type="project" value="UniProtKB-KW"/>
</dbReference>
<comment type="similarity">
    <text evidence="1">Belongs to the ABC transporter superfamily.</text>
</comment>
<keyword evidence="5" id="KW-0029">Amino-acid transport</keyword>
<dbReference type="SMART" id="SM00382">
    <property type="entry name" value="AAA"/>
    <property type="match status" value="1"/>
</dbReference>
<gene>
    <name evidence="7" type="ORF">GBAR_LOCUS17546</name>
</gene>
<sequence>MSQELIETVNSEESANGEESGMLLELSNVTVQFGAVVALEQANLGLKRGELAAVMGPNGAGKSTVLKAIMGLVPVTAGQVFWRGAPLQAATHEIVKLGISFVPQGRRVFTHLSVLENLELGCIYLNDRAEQARRLESVLELFPLLHEKRRDMASQMSGGQQQMLALGRGLMAAPEVLLLDEPTLGLAPIIVKEVFEKVHEINEKLKTTIFVVEHNIKGVLDIASRAYVLDQGRVVHDGTPKSVEETNILTDVFLGRFSHGEREEWE</sequence>
<dbReference type="GO" id="GO:0015807">
    <property type="term" value="P:L-amino acid transport"/>
    <property type="evidence" value="ECO:0007669"/>
    <property type="project" value="TreeGrafter"/>
</dbReference>
<evidence type="ECO:0000256" key="1">
    <source>
        <dbReference type="ARBA" id="ARBA00005417"/>
    </source>
</evidence>
<dbReference type="SUPFAM" id="SSF52540">
    <property type="entry name" value="P-loop containing nucleoside triphosphate hydrolases"/>
    <property type="match status" value="1"/>
</dbReference>
<evidence type="ECO:0000256" key="2">
    <source>
        <dbReference type="ARBA" id="ARBA00022448"/>
    </source>
</evidence>
<evidence type="ECO:0000256" key="3">
    <source>
        <dbReference type="ARBA" id="ARBA00022741"/>
    </source>
</evidence>
<dbReference type="CDD" id="cd03224">
    <property type="entry name" value="ABC_TM1139_LivF_branched"/>
    <property type="match status" value="1"/>
</dbReference>
<keyword evidence="2" id="KW-0813">Transport</keyword>
<dbReference type="InterPro" id="IPR003593">
    <property type="entry name" value="AAA+_ATPase"/>
</dbReference>
<dbReference type="PROSITE" id="PS50893">
    <property type="entry name" value="ABC_TRANSPORTER_2"/>
    <property type="match status" value="1"/>
</dbReference>